<keyword evidence="12" id="KW-0648">Protein biosynthesis</keyword>
<evidence type="ECO:0000256" key="4">
    <source>
        <dbReference type="ARBA" id="ARBA00011209"/>
    </source>
</evidence>
<reference evidence="17 18" key="1">
    <citation type="submission" date="2020-10" db="EMBL/GenBank/DDBJ databases">
        <title>Plant Genome Project.</title>
        <authorList>
            <person name="Zhang R.-G."/>
        </authorList>
    </citation>
    <scope>NUCLEOTIDE SEQUENCE [LARGE SCALE GENOMIC DNA]</scope>
    <source>
        <strain evidence="17">FAFU-HL-1</strain>
        <tissue evidence="17">Leaf</tissue>
    </source>
</reference>
<keyword evidence="13" id="KW-0030">Aminoacyl-tRNA synthetase</keyword>
<dbReference type="Pfam" id="PF03484">
    <property type="entry name" value="B5"/>
    <property type="match status" value="1"/>
</dbReference>
<dbReference type="GO" id="GO:0004826">
    <property type="term" value="F:phenylalanine-tRNA ligase activity"/>
    <property type="evidence" value="ECO:0007669"/>
    <property type="project" value="UniProtKB-EC"/>
</dbReference>
<dbReference type="SUPFAM" id="SSF55681">
    <property type="entry name" value="Class II aaRS and biotin synthetases"/>
    <property type="match status" value="1"/>
</dbReference>
<dbReference type="Pfam" id="PF18262">
    <property type="entry name" value="PhetRS_B1"/>
    <property type="match status" value="1"/>
</dbReference>
<evidence type="ECO:0000256" key="5">
    <source>
        <dbReference type="ARBA" id="ARBA00012814"/>
    </source>
</evidence>
<evidence type="ECO:0000256" key="13">
    <source>
        <dbReference type="ARBA" id="ARBA00023146"/>
    </source>
</evidence>
<evidence type="ECO:0000259" key="16">
    <source>
        <dbReference type="PROSITE" id="PS51483"/>
    </source>
</evidence>
<dbReference type="InterPro" id="IPR005147">
    <property type="entry name" value="tRNA_synthase_B5-dom"/>
</dbReference>
<dbReference type="GO" id="GO:0009328">
    <property type="term" value="C:phenylalanine-tRNA ligase complex"/>
    <property type="evidence" value="ECO:0007669"/>
    <property type="project" value="TreeGrafter"/>
</dbReference>
<keyword evidence="7" id="KW-0436">Ligase</keyword>
<evidence type="ECO:0000256" key="12">
    <source>
        <dbReference type="ARBA" id="ARBA00022917"/>
    </source>
</evidence>
<keyword evidence="11" id="KW-0460">Magnesium</keyword>
<dbReference type="PANTHER" id="PTHR10947:SF0">
    <property type="entry name" value="PHENYLALANINE--TRNA LIGASE BETA SUBUNIT"/>
    <property type="match status" value="1"/>
</dbReference>
<dbReference type="SUPFAM" id="SSF46955">
    <property type="entry name" value="Putative DNA-binding domain"/>
    <property type="match status" value="2"/>
</dbReference>
<gene>
    <name evidence="17" type="ORF">SADUNF_Sadunf13G0055500</name>
</gene>
<dbReference type="InterPro" id="IPR004531">
    <property type="entry name" value="Phe-tRNA-synth_IIc_bsu_arc_euk"/>
</dbReference>
<keyword evidence="8" id="KW-0479">Metal-binding</keyword>
<comment type="subunit">
    <text evidence="4">Tetramer of two alpha and two beta subunits.</text>
</comment>
<dbReference type="FunFam" id="3.30.56.10:FF:000004">
    <property type="entry name" value="Phenylalanyl-tRNA synthetase, beta subunit"/>
    <property type="match status" value="1"/>
</dbReference>
<dbReference type="Gene3D" id="3.30.56.10">
    <property type="match status" value="2"/>
</dbReference>
<evidence type="ECO:0000256" key="1">
    <source>
        <dbReference type="ARBA" id="ARBA00001946"/>
    </source>
</evidence>
<name>A0A835MUR2_9ROSI</name>
<dbReference type="Pfam" id="PF03483">
    <property type="entry name" value="B3_4"/>
    <property type="match status" value="1"/>
</dbReference>
<evidence type="ECO:0000256" key="10">
    <source>
        <dbReference type="ARBA" id="ARBA00022840"/>
    </source>
</evidence>
<dbReference type="Pfam" id="PF17759">
    <property type="entry name" value="tRNA_synthFbeta"/>
    <property type="match status" value="1"/>
</dbReference>
<sequence length="596" mass="67201">MPTVSVGRDRLFSALGKSYSQEEFEDLCFKFGIELDDVTTEKAIIRKERHLDEEDGGVGDDDEEIIYKIEVPANRYDLLCLEGIAQALRVFNEEQQTPTYRLAGIPKDSMLKMHVKPLTSSIRPFVVCAVLRNITFDEASYNSFIDLQDKLHQNICRRRTLVAIGTHDLDTLQGPFTYEALSPQSINFVPLKQEKSFRADELMEFYKSDMKLKKFLHIIENSPVFPVIYDSKRTVLSLPPIINGAHSAITLKTKNVFIECTATDLTKANIVLNTVVTTFSAYCQRKFEVEPVEVIYSDGRSLVYPDLSIYNMEVPLSYITGTIGVSLEAEKVTSLLNRMQLRAEHSVLDDNKCNINVLIPPTRSDILHPCDVMEDVAIAYGYNGIPKRRLPSMKPLPLNQLEDLIREEIAMNGFTEVLTWILCSNRENFALLNREDDQSSAVIIGNPRSSDFEAVRTSLMPGALKIIGHNKDHPKPIKIFEVGDVALLDESKDVGATNRRHLAALYCGTNSGFELIHSLMDRIMEVLGTPFVPIGDNTGYYIQRSDAPEFLPGRQASIIYKGKHIGDFGIVHPQVLNNFVITDPCSFLEIDIEHFL</sequence>
<dbReference type="InterPro" id="IPR045864">
    <property type="entry name" value="aa-tRNA-synth_II/BPL/LPL"/>
</dbReference>
<comment type="caution">
    <text evidence="17">The sequence shown here is derived from an EMBL/GenBank/DDBJ whole genome shotgun (WGS) entry which is preliminary data.</text>
</comment>
<keyword evidence="10" id="KW-0067">ATP-binding</keyword>
<dbReference type="GO" id="GO:0000287">
    <property type="term" value="F:magnesium ion binding"/>
    <property type="evidence" value="ECO:0007669"/>
    <property type="project" value="InterPro"/>
</dbReference>
<keyword evidence="18" id="KW-1185">Reference proteome</keyword>
<evidence type="ECO:0000313" key="17">
    <source>
        <dbReference type="EMBL" id="KAF9670313.1"/>
    </source>
</evidence>
<evidence type="ECO:0000256" key="11">
    <source>
        <dbReference type="ARBA" id="ARBA00022842"/>
    </source>
</evidence>
<comment type="subcellular location">
    <subcellularLocation>
        <location evidence="2">Cytoplasm</location>
    </subcellularLocation>
</comment>
<evidence type="ECO:0000256" key="8">
    <source>
        <dbReference type="ARBA" id="ARBA00022723"/>
    </source>
</evidence>
<comment type="cofactor">
    <cofactor evidence="1">
        <name>Mg(2+)</name>
        <dbReference type="ChEBI" id="CHEBI:18420"/>
    </cofactor>
</comment>
<dbReference type="NCBIfam" id="TIGR00471">
    <property type="entry name" value="pheT_arch"/>
    <property type="match status" value="1"/>
</dbReference>
<evidence type="ECO:0000256" key="9">
    <source>
        <dbReference type="ARBA" id="ARBA00022741"/>
    </source>
</evidence>
<dbReference type="PROSITE" id="PS51483">
    <property type="entry name" value="B5"/>
    <property type="match status" value="1"/>
</dbReference>
<dbReference type="OrthoDB" id="1698572at2759"/>
<dbReference type="InterPro" id="IPR041616">
    <property type="entry name" value="PheRS_beta_core"/>
</dbReference>
<dbReference type="EMBL" id="JADGMS010000013">
    <property type="protein sequence ID" value="KAF9670313.1"/>
    <property type="molecule type" value="Genomic_DNA"/>
</dbReference>
<dbReference type="EC" id="6.1.1.20" evidence="5"/>
<dbReference type="FunFam" id="3.50.40.10:FF:000002">
    <property type="entry name" value="phenylalanine--tRNA ligase beta subunit"/>
    <property type="match status" value="1"/>
</dbReference>
<dbReference type="SMART" id="SM00874">
    <property type="entry name" value="B5"/>
    <property type="match status" value="1"/>
</dbReference>
<accession>A0A835MUR2</accession>
<dbReference type="FunFam" id="3.30.930.10:FF:000059">
    <property type="entry name" value="phenylalanine--tRNA ligase beta subunit"/>
    <property type="match status" value="1"/>
</dbReference>
<keyword evidence="6" id="KW-0963">Cytoplasm</keyword>
<dbReference type="InterPro" id="IPR009061">
    <property type="entry name" value="DNA-bd_dom_put_sf"/>
</dbReference>
<evidence type="ECO:0000256" key="3">
    <source>
        <dbReference type="ARBA" id="ARBA00007438"/>
    </source>
</evidence>
<dbReference type="CDD" id="cd00769">
    <property type="entry name" value="PheRS_beta_core"/>
    <property type="match status" value="1"/>
</dbReference>
<dbReference type="GO" id="GO:0005524">
    <property type="term" value="F:ATP binding"/>
    <property type="evidence" value="ECO:0007669"/>
    <property type="project" value="UniProtKB-KW"/>
</dbReference>
<feature type="domain" description="B5" evidence="16">
    <location>
        <begin position="307"/>
        <end position="387"/>
    </location>
</feature>
<keyword evidence="9" id="KW-0547">Nucleotide-binding</keyword>
<dbReference type="Proteomes" id="UP000657918">
    <property type="component" value="Unassembled WGS sequence"/>
</dbReference>
<dbReference type="InterPro" id="IPR005146">
    <property type="entry name" value="B3/B4_tRNA-bd"/>
</dbReference>
<evidence type="ECO:0000313" key="18">
    <source>
        <dbReference type="Proteomes" id="UP000657918"/>
    </source>
</evidence>
<comment type="catalytic activity">
    <reaction evidence="15">
        <text>tRNA(Phe) + L-phenylalanine + ATP = L-phenylalanyl-tRNA(Phe) + AMP + diphosphate + H(+)</text>
        <dbReference type="Rhea" id="RHEA:19413"/>
        <dbReference type="Rhea" id="RHEA-COMP:9668"/>
        <dbReference type="Rhea" id="RHEA-COMP:9699"/>
        <dbReference type="ChEBI" id="CHEBI:15378"/>
        <dbReference type="ChEBI" id="CHEBI:30616"/>
        <dbReference type="ChEBI" id="CHEBI:33019"/>
        <dbReference type="ChEBI" id="CHEBI:58095"/>
        <dbReference type="ChEBI" id="CHEBI:78442"/>
        <dbReference type="ChEBI" id="CHEBI:78531"/>
        <dbReference type="ChEBI" id="CHEBI:456215"/>
        <dbReference type="EC" id="6.1.1.20"/>
    </reaction>
</comment>
<dbReference type="SMART" id="SM00873">
    <property type="entry name" value="B3_4"/>
    <property type="match status" value="1"/>
</dbReference>
<dbReference type="SUPFAM" id="SSF56037">
    <property type="entry name" value="PheT/TilS domain"/>
    <property type="match status" value="1"/>
</dbReference>
<comment type="similarity">
    <text evidence="3">Belongs to the phenylalanyl-tRNA synthetase beta subunit family. Type 2 subfamily.</text>
</comment>
<evidence type="ECO:0000256" key="7">
    <source>
        <dbReference type="ARBA" id="ARBA00022598"/>
    </source>
</evidence>
<dbReference type="GO" id="GO:0003723">
    <property type="term" value="F:RNA binding"/>
    <property type="evidence" value="ECO:0007669"/>
    <property type="project" value="InterPro"/>
</dbReference>
<dbReference type="FunFam" id="3.30.56.10:FF:000005">
    <property type="entry name" value="Phenylalanine--tRNA ligase beta subunit"/>
    <property type="match status" value="1"/>
</dbReference>
<dbReference type="GO" id="GO:0006432">
    <property type="term" value="P:phenylalanyl-tRNA aminoacylation"/>
    <property type="evidence" value="ECO:0007669"/>
    <property type="project" value="InterPro"/>
</dbReference>
<dbReference type="Gene3D" id="3.50.40.10">
    <property type="entry name" value="Phenylalanyl-trna Synthetase, Chain B, domain 3"/>
    <property type="match status" value="1"/>
</dbReference>
<evidence type="ECO:0000256" key="6">
    <source>
        <dbReference type="ARBA" id="ARBA00022490"/>
    </source>
</evidence>
<evidence type="ECO:0000256" key="14">
    <source>
        <dbReference type="ARBA" id="ARBA00033189"/>
    </source>
</evidence>
<proteinExistence type="inferred from homology"/>
<dbReference type="InterPro" id="IPR040659">
    <property type="entry name" value="PhetRS_B1"/>
</dbReference>
<evidence type="ECO:0000256" key="2">
    <source>
        <dbReference type="ARBA" id="ARBA00004496"/>
    </source>
</evidence>
<dbReference type="InterPro" id="IPR020825">
    <property type="entry name" value="Phe-tRNA_synthase-like_B3/B4"/>
</dbReference>
<dbReference type="AlphaFoldDB" id="A0A835MUR2"/>
<dbReference type="InterPro" id="IPR045060">
    <property type="entry name" value="Phe-tRNA-ligase_IIc_bsu"/>
</dbReference>
<protein>
    <recommendedName>
        <fullName evidence="5">phenylalanine--tRNA ligase</fullName>
        <ecNumber evidence="5">6.1.1.20</ecNumber>
    </recommendedName>
    <alternativeName>
        <fullName evidence="14">Phenylalanyl-tRNA synthetase beta subunit</fullName>
    </alternativeName>
</protein>
<dbReference type="Gene3D" id="3.30.930.10">
    <property type="entry name" value="Bira Bifunctional Protein, Domain 2"/>
    <property type="match status" value="1"/>
</dbReference>
<organism evidence="17 18">
    <name type="scientific">Salix dunnii</name>
    <dbReference type="NCBI Taxonomy" id="1413687"/>
    <lineage>
        <taxon>Eukaryota</taxon>
        <taxon>Viridiplantae</taxon>
        <taxon>Streptophyta</taxon>
        <taxon>Embryophyta</taxon>
        <taxon>Tracheophyta</taxon>
        <taxon>Spermatophyta</taxon>
        <taxon>Magnoliopsida</taxon>
        <taxon>eudicotyledons</taxon>
        <taxon>Gunneridae</taxon>
        <taxon>Pentapetalae</taxon>
        <taxon>rosids</taxon>
        <taxon>fabids</taxon>
        <taxon>Malpighiales</taxon>
        <taxon>Salicaceae</taxon>
        <taxon>Saliceae</taxon>
        <taxon>Salix</taxon>
    </lineage>
</organism>
<dbReference type="PANTHER" id="PTHR10947">
    <property type="entry name" value="PHENYLALANYL-TRNA SYNTHETASE BETA CHAIN AND LEUCINE-RICH REPEAT-CONTAINING PROTEIN 47"/>
    <property type="match status" value="1"/>
</dbReference>
<evidence type="ECO:0000256" key="15">
    <source>
        <dbReference type="ARBA" id="ARBA00049255"/>
    </source>
</evidence>